<evidence type="ECO:0000256" key="2">
    <source>
        <dbReference type="SAM" id="Phobius"/>
    </source>
</evidence>
<protein>
    <recommendedName>
        <fullName evidence="5">CDP-alcohol phosphatidyltransferase</fullName>
    </recommendedName>
</protein>
<feature type="transmembrane region" description="Helical" evidence="2">
    <location>
        <begin position="37"/>
        <end position="53"/>
    </location>
</feature>
<evidence type="ECO:0000256" key="1">
    <source>
        <dbReference type="SAM" id="MobiDB-lite"/>
    </source>
</evidence>
<accession>A0ABR9HBT1</accession>
<keyword evidence="2" id="KW-1133">Transmembrane helix</keyword>
<organism evidence="3 4">
    <name type="scientific">Nocardiopsis terrae</name>
    <dbReference type="NCBI Taxonomy" id="372655"/>
    <lineage>
        <taxon>Bacteria</taxon>
        <taxon>Bacillati</taxon>
        <taxon>Actinomycetota</taxon>
        <taxon>Actinomycetes</taxon>
        <taxon>Streptosporangiales</taxon>
        <taxon>Nocardiopsidaceae</taxon>
        <taxon>Nocardiopsis</taxon>
    </lineage>
</organism>
<evidence type="ECO:0008006" key="5">
    <source>
        <dbReference type="Google" id="ProtNLM"/>
    </source>
</evidence>
<comment type="caution">
    <text evidence="3">The sequence shown here is derived from an EMBL/GenBank/DDBJ whole genome shotgun (WGS) entry which is preliminary data.</text>
</comment>
<sequence>MGDGDSQLKLGGHGHMTGTVARATARMLEHRRVTRSGVTRISVLVAVAAAVWFGRTDLVGALAGSALLGLVLCCDAVRDRMRANRRDALTLWTVSVAAQLREYVVYVGLAFGAAADGSASAWGWAAGALIALALRDSLLVARTAPPAPAGAKPLVLPAQRRPEGVRVPAPRAGAAGAADPAQARGDSGSARADAAAEGAADPGRTRPPSRALPLPVLARRVLLFGQPTRFLVIAVAATVGDARLVFLSLIVGCAVAITGELVDPSSRGVRR</sequence>
<proteinExistence type="predicted"/>
<keyword evidence="4" id="KW-1185">Reference proteome</keyword>
<evidence type="ECO:0000313" key="3">
    <source>
        <dbReference type="EMBL" id="MBE1456483.1"/>
    </source>
</evidence>
<feature type="transmembrane region" description="Helical" evidence="2">
    <location>
        <begin position="89"/>
        <end position="115"/>
    </location>
</feature>
<gene>
    <name evidence="3" type="ORF">H4W79_000697</name>
</gene>
<name>A0ABR9HBT1_9ACTN</name>
<evidence type="ECO:0000313" key="4">
    <source>
        <dbReference type="Proteomes" id="UP000598217"/>
    </source>
</evidence>
<feature type="transmembrane region" description="Helical" evidence="2">
    <location>
        <begin position="59"/>
        <end position="77"/>
    </location>
</feature>
<keyword evidence="2" id="KW-0472">Membrane</keyword>
<reference evidence="3 4" key="1">
    <citation type="submission" date="2020-10" db="EMBL/GenBank/DDBJ databases">
        <title>Sequencing the genomes of 1000 actinobacteria strains.</title>
        <authorList>
            <person name="Klenk H.-P."/>
        </authorList>
    </citation>
    <scope>NUCLEOTIDE SEQUENCE [LARGE SCALE GENOMIC DNA]</scope>
    <source>
        <strain evidence="3 4">DSM 45157</strain>
    </source>
</reference>
<dbReference type="EMBL" id="JADBDY010000001">
    <property type="protein sequence ID" value="MBE1456483.1"/>
    <property type="molecule type" value="Genomic_DNA"/>
</dbReference>
<keyword evidence="2" id="KW-0812">Transmembrane</keyword>
<dbReference type="Proteomes" id="UP000598217">
    <property type="component" value="Unassembled WGS sequence"/>
</dbReference>
<feature type="region of interest" description="Disordered" evidence="1">
    <location>
        <begin position="169"/>
        <end position="211"/>
    </location>
</feature>